<evidence type="ECO:0000313" key="2">
    <source>
        <dbReference type="EMBL" id="KAH7414862.1"/>
    </source>
</evidence>
<dbReference type="GO" id="GO:0046521">
    <property type="term" value="P:sphingoid catabolic process"/>
    <property type="evidence" value="ECO:0007669"/>
    <property type="project" value="TreeGrafter"/>
</dbReference>
<dbReference type="OMA" id="IHTIIAW"/>
<dbReference type="PANTHER" id="PTHR28026">
    <property type="entry name" value="DUF962 DOMAIN PROTEIN (AFU_ORTHOLOGUE AFUA_8G05310)"/>
    <property type="match status" value="1"/>
</dbReference>
<organism evidence="2 3">
    <name type="scientific">Ceratopteris richardii</name>
    <name type="common">Triangle waterfern</name>
    <dbReference type="NCBI Taxonomy" id="49495"/>
    <lineage>
        <taxon>Eukaryota</taxon>
        <taxon>Viridiplantae</taxon>
        <taxon>Streptophyta</taxon>
        <taxon>Embryophyta</taxon>
        <taxon>Tracheophyta</taxon>
        <taxon>Polypodiopsida</taxon>
        <taxon>Polypodiidae</taxon>
        <taxon>Polypodiales</taxon>
        <taxon>Pteridineae</taxon>
        <taxon>Pteridaceae</taxon>
        <taxon>Parkerioideae</taxon>
        <taxon>Ceratopteris</taxon>
    </lineage>
</organism>
<dbReference type="GO" id="GO:0005783">
    <property type="term" value="C:endoplasmic reticulum"/>
    <property type="evidence" value="ECO:0007669"/>
    <property type="project" value="TreeGrafter"/>
</dbReference>
<proteinExistence type="predicted"/>
<accession>A0A8T2T9Q2</accession>
<keyword evidence="1" id="KW-1133">Transmembrane helix</keyword>
<dbReference type="Proteomes" id="UP000825935">
    <property type="component" value="Chromosome 14"/>
</dbReference>
<dbReference type="AlphaFoldDB" id="A0A8T2T9Q2"/>
<sequence>MGRGFVDVEENFAFYGAYHSNPINILIHVIFVWPIFFSLLLLLSFTAPLVPFPLPPLLLPFQEYMIMNWSFMVASLFALFYVTLDRKAGSLAAFLCLACWVGSNALAQRLGFSLGWKVVLISQIVCWTSQVLGHSIFEGRSPALLDNLFQALIVAPFFVLLEVLQILFNYEPYPGFSKRVQAKVKANISAWKAKSDVKRRA</sequence>
<feature type="transmembrane region" description="Helical" evidence="1">
    <location>
        <begin position="25"/>
        <end position="52"/>
    </location>
</feature>
<dbReference type="GO" id="GO:0016020">
    <property type="term" value="C:membrane"/>
    <property type="evidence" value="ECO:0007669"/>
    <property type="project" value="GOC"/>
</dbReference>
<dbReference type="EMBL" id="CM035419">
    <property type="protein sequence ID" value="KAH7414863.1"/>
    <property type="molecule type" value="Genomic_DNA"/>
</dbReference>
<name>A0A8T2T9Q2_CERRI</name>
<feature type="transmembrane region" description="Helical" evidence="1">
    <location>
        <begin position="64"/>
        <end position="82"/>
    </location>
</feature>
<feature type="transmembrane region" description="Helical" evidence="1">
    <location>
        <begin position="88"/>
        <end position="107"/>
    </location>
</feature>
<dbReference type="EMBL" id="CM035419">
    <property type="protein sequence ID" value="KAH7414862.1"/>
    <property type="molecule type" value="Genomic_DNA"/>
</dbReference>
<gene>
    <name evidence="2" type="ORF">KP509_14G014600</name>
</gene>
<dbReference type="EMBL" id="CM035419">
    <property type="protein sequence ID" value="KAH7414861.1"/>
    <property type="molecule type" value="Genomic_DNA"/>
</dbReference>
<dbReference type="InterPro" id="IPR009305">
    <property type="entry name" value="Mpo1-like"/>
</dbReference>
<dbReference type="PANTHER" id="PTHR28026:SF9">
    <property type="entry name" value="2-HYDROXY-PALMITIC ACID DIOXYGENASE MPO1"/>
    <property type="match status" value="1"/>
</dbReference>
<evidence type="ECO:0000313" key="3">
    <source>
        <dbReference type="Proteomes" id="UP000825935"/>
    </source>
</evidence>
<keyword evidence="1" id="KW-0472">Membrane</keyword>
<dbReference type="Pfam" id="PF06127">
    <property type="entry name" value="Mpo1-like"/>
    <property type="match status" value="1"/>
</dbReference>
<reference evidence="2" key="1">
    <citation type="submission" date="2021-08" db="EMBL/GenBank/DDBJ databases">
        <title>WGS assembly of Ceratopteris richardii.</title>
        <authorList>
            <person name="Marchant D.B."/>
            <person name="Chen G."/>
            <person name="Jenkins J."/>
            <person name="Shu S."/>
            <person name="Leebens-Mack J."/>
            <person name="Grimwood J."/>
            <person name="Schmutz J."/>
            <person name="Soltis P."/>
            <person name="Soltis D."/>
            <person name="Chen Z.-H."/>
        </authorList>
    </citation>
    <scope>NUCLEOTIDE SEQUENCE</scope>
    <source>
        <strain evidence="2">Whitten #5841</strain>
        <tissue evidence="2">Leaf</tissue>
    </source>
</reference>
<feature type="transmembrane region" description="Helical" evidence="1">
    <location>
        <begin position="149"/>
        <end position="170"/>
    </location>
</feature>
<dbReference type="OrthoDB" id="2124888at2759"/>
<keyword evidence="3" id="KW-1185">Reference proteome</keyword>
<keyword evidence="1" id="KW-0812">Transmembrane</keyword>
<protein>
    <submittedName>
        <fullName evidence="2">Uncharacterized protein</fullName>
    </submittedName>
</protein>
<evidence type="ECO:0000256" key="1">
    <source>
        <dbReference type="SAM" id="Phobius"/>
    </source>
</evidence>
<comment type="caution">
    <text evidence="2">The sequence shown here is derived from an EMBL/GenBank/DDBJ whole genome shotgun (WGS) entry which is preliminary data.</text>
</comment>